<protein>
    <submittedName>
        <fullName evidence="2">Uncharacterized protein</fullName>
    </submittedName>
</protein>
<accession>A0A6G0ZRV2</accession>
<keyword evidence="1" id="KW-0472">Membrane</keyword>
<reference evidence="2 3" key="1">
    <citation type="submission" date="2019-08" db="EMBL/GenBank/DDBJ databases">
        <title>Whole genome of Aphis craccivora.</title>
        <authorList>
            <person name="Voronova N.V."/>
            <person name="Shulinski R.S."/>
            <person name="Bandarenka Y.V."/>
            <person name="Zhorov D.G."/>
            <person name="Warner D."/>
        </authorList>
    </citation>
    <scope>NUCLEOTIDE SEQUENCE [LARGE SCALE GENOMIC DNA]</scope>
    <source>
        <strain evidence="2">180601</strain>
        <tissue evidence="2">Whole Body</tissue>
    </source>
</reference>
<name>A0A6G0ZRV2_APHCR</name>
<keyword evidence="3" id="KW-1185">Reference proteome</keyword>
<evidence type="ECO:0000313" key="3">
    <source>
        <dbReference type="Proteomes" id="UP000478052"/>
    </source>
</evidence>
<keyword evidence="1" id="KW-0812">Transmembrane</keyword>
<gene>
    <name evidence="2" type="ORF">FWK35_00002224</name>
</gene>
<evidence type="ECO:0000313" key="2">
    <source>
        <dbReference type="EMBL" id="KAF0774125.1"/>
    </source>
</evidence>
<feature type="transmembrane region" description="Helical" evidence="1">
    <location>
        <begin position="38"/>
        <end position="64"/>
    </location>
</feature>
<dbReference type="Proteomes" id="UP000478052">
    <property type="component" value="Unassembled WGS sequence"/>
</dbReference>
<comment type="caution">
    <text evidence="2">The sequence shown here is derived from an EMBL/GenBank/DDBJ whole genome shotgun (WGS) entry which is preliminary data.</text>
</comment>
<evidence type="ECO:0000256" key="1">
    <source>
        <dbReference type="SAM" id="Phobius"/>
    </source>
</evidence>
<sequence>MYNNYYIKNKICKNNFFMFQSVKSLGTIFLLKLETINIIYLLYIYLYIFTCYSHCFARISIIILL</sequence>
<organism evidence="2 3">
    <name type="scientific">Aphis craccivora</name>
    <name type="common">Cowpea aphid</name>
    <dbReference type="NCBI Taxonomy" id="307492"/>
    <lineage>
        <taxon>Eukaryota</taxon>
        <taxon>Metazoa</taxon>
        <taxon>Ecdysozoa</taxon>
        <taxon>Arthropoda</taxon>
        <taxon>Hexapoda</taxon>
        <taxon>Insecta</taxon>
        <taxon>Pterygota</taxon>
        <taxon>Neoptera</taxon>
        <taxon>Paraneoptera</taxon>
        <taxon>Hemiptera</taxon>
        <taxon>Sternorrhyncha</taxon>
        <taxon>Aphidomorpha</taxon>
        <taxon>Aphidoidea</taxon>
        <taxon>Aphididae</taxon>
        <taxon>Aphidini</taxon>
        <taxon>Aphis</taxon>
        <taxon>Aphis</taxon>
    </lineage>
</organism>
<proteinExistence type="predicted"/>
<keyword evidence="1" id="KW-1133">Transmembrane helix</keyword>
<dbReference type="EMBL" id="VUJU01000008">
    <property type="protein sequence ID" value="KAF0774125.1"/>
    <property type="molecule type" value="Genomic_DNA"/>
</dbReference>
<dbReference type="AlphaFoldDB" id="A0A6G0ZRV2"/>